<evidence type="ECO:0000313" key="1">
    <source>
        <dbReference type="EMBL" id="GLR69650.1"/>
    </source>
</evidence>
<evidence type="ECO:0000313" key="2">
    <source>
        <dbReference type="Proteomes" id="UP001156601"/>
    </source>
</evidence>
<comment type="caution">
    <text evidence="1">The sequence shown here is derived from an EMBL/GenBank/DDBJ whole genome shotgun (WGS) entry which is preliminary data.</text>
</comment>
<protein>
    <submittedName>
        <fullName evidence="1">Uncharacterized protein</fullName>
    </submittedName>
</protein>
<accession>A0AA37WJD1</accession>
<organism evidence="1 2">
    <name type="scientific">Agaribacter marinus</name>
    <dbReference type="NCBI Taxonomy" id="1431249"/>
    <lineage>
        <taxon>Bacteria</taxon>
        <taxon>Pseudomonadati</taxon>
        <taxon>Pseudomonadota</taxon>
        <taxon>Gammaproteobacteria</taxon>
        <taxon>Alteromonadales</taxon>
        <taxon>Alteromonadaceae</taxon>
        <taxon>Agaribacter</taxon>
    </lineage>
</organism>
<reference evidence="1" key="1">
    <citation type="journal article" date="2014" name="Int. J. Syst. Evol. Microbiol.">
        <title>Complete genome sequence of Corynebacterium casei LMG S-19264T (=DSM 44701T), isolated from a smear-ripened cheese.</title>
        <authorList>
            <consortium name="US DOE Joint Genome Institute (JGI-PGF)"/>
            <person name="Walter F."/>
            <person name="Albersmeier A."/>
            <person name="Kalinowski J."/>
            <person name="Ruckert C."/>
        </authorList>
    </citation>
    <scope>NUCLEOTIDE SEQUENCE</scope>
    <source>
        <strain evidence="1">NBRC 110023</strain>
    </source>
</reference>
<dbReference type="EMBL" id="BSOT01000005">
    <property type="protein sequence ID" value="GLR69650.1"/>
    <property type="molecule type" value="Genomic_DNA"/>
</dbReference>
<gene>
    <name evidence="1" type="ORF">GCM10007852_05580</name>
</gene>
<dbReference type="AlphaFoldDB" id="A0AA37WJD1"/>
<name>A0AA37WJD1_9ALTE</name>
<proteinExistence type="predicted"/>
<reference evidence="1" key="2">
    <citation type="submission" date="2023-01" db="EMBL/GenBank/DDBJ databases">
        <title>Draft genome sequence of Agaribacter marinus strain NBRC 110023.</title>
        <authorList>
            <person name="Sun Q."/>
            <person name="Mori K."/>
        </authorList>
    </citation>
    <scope>NUCLEOTIDE SEQUENCE</scope>
    <source>
        <strain evidence="1">NBRC 110023</strain>
    </source>
</reference>
<dbReference type="Proteomes" id="UP001156601">
    <property type="component" value="Unassembled WGS sequence"/>
</dbReference>
<keyword evidence="2" id="KW-1185">Reference proteome</keyword>
<sequence>MPCYLPLPLQTMINFYPILKKYGLYSNKNLQIISIMAHSRCIIIKTNIDTVLTVENSIYK</sequence>